<dbReference type="RefSeq" id="WP_145175928.1">
    <property type="nucleotide sequence ID" value="NZ_CP036525.1"/>
</dbReference>
<keyword evidence="1" id="KW-0732">Signal</keyword>
<evidence type="ECO:0000256" key="1">
    <source>
        <dbReference type="SAM" id="SignalP"/>
    </source>
</evidence>
<gene>
    <name evidence="3" type="ORF">K227x_60890</name>
</gene>
<sequence length="248" mass="25666" precursor="true">MSLKTAMTGFACALLTILSSSADAAIVRFDFDGTVFRRFNNGLPDASDIFGLSVTTGDAVSGSFTIDTAATVFGSLTGSVSGAAAGYTQTLPGGIRVELAGGTFTSDGDYATSIAHDFQDGTNPTAFEQFALSDGVSSGSQNITGDTILLNANPETARLGFTFQDNDFAAFSSTTLPTSLDLSLFEIASGAISGTRPSGQTNPFFYSVEFSIDSITATAVPEPSSMALLASVAGVAMVLRRRRHSRTH</sequence>
<protein>
    <recommendedName>
        <fullName evidence="2">Ice-binding protein C-terminal domain-containing protein</fullName>
    </recommendedName>
</protein>
<dbReference type="AlphaFoldDB" id="A0A517NKJ3"/>
<proteinExistence type="predicted"/>
<feature type="signal peptide" evidence="1">
    <location>
        <begin position="1"/>
        <end position="24"/>
    </location>
</feature>
<accession>A0A517NKJ3</accession>
<dbReference type="KEGG" id="rlc:K227x_60890"/>
<dbReference type="NCBIfam" id="TIGR02595">
    <property type="entry name" value="PEP_CTERM"/>
    <property type="match status" value="1"/>
</dbReference>
<feature type="domain" description="Ice-binding protein C-terminal" evidence="2">
    <location>
        <begin position="219"/>
        <end position="242"/>
    </location>
</feature>
<evidence type="ECO:0000313" key="3">
    <source>
        <dbReference type="EMBL" id="QDT07661.1"/>
    </source>
</evidence>
<reference evidence="3 4" key="1">
    <citation type="submission" date="2019-02" db="EMBL/GenBank/DDBJ databases">
        <title>Deep-cultivation of Planctomycetes and their phenomic and genomic characterization uncovers novel biology.</title>
        <authorList>
            <person name="Wiegand S."/>
            <person name="Jogler M."/>
            <person name="Boedeker C."/>
            <person name="Pinto D."/>
            <person name="Vollmers J."/>
            <person name="Rivas-Marin E."/>
            <person name="Kohn T."/>
            <person name="Peeters S.H."/>
            <person name="Heuer A."/>
            <person name="Rast P."/>
            <person name="Oberbeckmann S."/>
            <person name="Bunk B."/>
            <person name="Jeske O."/>
            <person name="Meyerdierks A."/>
            <person name="Storesund J.E."/>
            <person name="Kallscheuer N."/>
            <person name="Luecker S."/>
            <person name="Lage O.M."/>
            <person name="Pohl T."/>
            <person name="Merkel B.J."/>
            <person name="Hornburger P."/>
            <person name="Mueller R.-W."/>
            <person name="Bruemmer F."/>
            <person name="Labrenz M."/>
            <person name="Spormann A.M."/>
            <person name="Op den Camp H."/>
            <person name="Overmann J."/>
            <person name="Amann R."/>
            <person name="Jetten M.S.M."/>
            <person name="Mascher T."/>
            <person name="Medema M.H."/>
            <person name="Devos D.P."/>
            <person name="Kaster A.-K."/>
            <person name="Ovreas L."/>
            <person name="Rohde M."/>
            <person name="Galperin M.Y."/>
            <person name="Jogler C."/>
        </authorList>
    </citation>
    <scope>NUCLEOTIDE SEQUENCE [LARGE SCALE GENOMIC DNA]</scope>
    <source>
        <strain evidence="3 4">K22_7</strain>
    </source>
</reference>
<dbReference type="Proteomes" id="UP000318538">
    <property type="component" value="Chromosome"/>
</dbReference>
<name>A0A517NKJ3_9BACT</name>
<feature type="chain" id="PRO_5022221976" description="Ice-binding protein C-terminal domain-containing protein" evidence="1">
    <location>
        <begin position="25"/>
        <end position="248"/>
    </location>
</feature>
<dbReference type="InterPro" id="IPR013424">
    <property type="entry name" value="Ice-binding_C"/>
</dbReference>
<evidence type="ECO:0000259" key="2">
    <source>
        <dbReference type="Pfam" id="PF07589"/>
    </source>
</evidence>
<dbReference type="EMBL" id="CP036525">
    <property type="protein sequence ID" value="QDT07661.1"/>
    <property type="molecule type" value="Genomic_DNA"/>
</dbReference>
<dbReference type="Pfam" id="PF07589">
    <property type="entry name" value="PEP-CTERM"/>
    <property type="match status" value="1"/>
</dbReference>
<organism evidence="3 4">
    <name type="scientific">Rubripirellula lacrimiformis</name>
    <dbReference type="NCBI Taxonomy" id="1930273"/>
    <lineage>
        <taxon>Bacteria</taxon>
        <taxon>Pseudomonadati</taxon>
        <taxon>Planctomycetota</taxon>
        <taxon>Planctomycetia</taxon>
        <taxon>Pirellulales</taxon>
        <taxon>Pirellulaceae</taxon>
        <taxon>Rubripirellula</taxon>
    </lineage>
</organism>
<evidence type="ECO:0000313" key="4">
    <source>
        <dbReference type="Proteomes" id="UP000318538"/>
    </source>
</evidence>
<keyword evidence="4" id="KW-1185">Reference proteome</keyword>